<dbReference type="RefSeq" id="WP_166504024.1">
    <property type="nucleotide sequence ID" value="NZ_BDJL01000132.1"/>
</dbReference>
<organism evidence="1 2">
    <name type="scientific">Carboxydothermus islandicus</name>
    <dbReference type="NCBI Taxonomy" id="661089"/>
    <lineage>
        <taxon>Bacteria</taxon>
        <taxon>Bacillati</taxon>
        <taxon>Bacillota</taxon>
        <taxon>Clostridia</taxon>
        <taxon>Thermoanaerobacterales</taxon>
        <taxon>Thermoanaerobacteraceae</taxon>
        <taxon>Carboxydothermus</taxon>
    </lineage>
</organism>
<evidence type="ECO:0000313" key="1">
    <source>
        <dbReference type="EMBL" id="GAV26189.1"/>
    </source>
</evidence>
<sequence>MKFGSYSFCVALNNILGIIDPELKKFRLRTAFVSLELGKLLSFKKVNLDENRFML</sequence>
<dbReference type="EMBL" id="BDJL01000132">
    <property type="protein sequence ID" value="GAV26189.1"/>
    <property type="molecule type" value="Genomic_DNA"/>
</dbReference>
<dbReference type="AlphaFoldDB" id="A0A1L8D4T1"/>
<reference evidence="2" key="1">
    <citation type="submission" date="2016-12" db="EMBL/GenBank/DDBJ databases">
        <title>Draft Genome Sequences od Carboxydothermus pertinax and islandicus, Hydrogenogenic Carboxydotrophic Bacteria.</title>
        <authorList>
            <person name="Fukuyama Y."/>
            <person name="Ohmae K."/>
            <person name="Yoneda Y."/>
            <person name="Yoshida T."/>
            <person name="Sako Y."/>
        </authorList>
    </citation>
    <scope>NUCLEOTIDE SEQUENCE [LARGE SCALE GENOMIC DNA]</scope>
    <source>
        <strain evidence="2">SET</strain>
    </source>
</reference>
<dbReference type="Proteomes" id="UP000187338">
    <property type="component" value="Unassembled WGS sequence"/>
</dbReference>
<accession>A0A1L8D4T1</accession>
<evidence type="ECO:0000313" key="2">
    <source>
        <dbReference type="Proteomes" id="UP000187338"/>
    </source>
</evidence>
<proteinExistence type="predicted"/>
<comment type="caution">
    <text evidence="1">The sequence shown here is derived from an EMBL/GenBank/DDBJ whole genome shotgun (WGS) entry which is preliminary data.</text>
</comment>
<gene>
    <name evidence="1" type="ORF">ciss_21220</name>
</gene>
<dbReference type="STRING" id="661089.ciss_21220"/>
<keyword evidence="2" id="KW-1185">Reference proteome</keyword>
<protein>
    <submittedName>
        <fullName evidence="1">Uncharacterized protein</fullName>
    </submittedName>
</protein>
<name>A0A1L8D4T1_9THEO</name>